<dbReference type="AlphaFoldDB" id="A0A2I0KZ40"/>
<reference evidence="1 2" key="1">
    <citation type="submission" date="2017-11" db="EMBL/GenBank/DDBJ databases">
        <title>De-novo sequencing of pomegranate (Punica granatum L.) genome.</title>
        <authorList>
            <person name="Akparov Z."/>
            <person name="Amiraslanov A."/>
            <person name="Hajiyeva S."/>
            <person name="Abbasov M."/>
            <person name="Kaur K."/>
            <person name="Hamwieh A."/>
            <person name="Solovyev V."/>
            <person name="Salamov A."/>
            <person name="Braich B."/>
            <person name="Kosarev P."/>
            <person name="Mahmoud A."/>
            <person name="Hajiyev E."/>
            <person name="Babayeva S."/>
            <person name="Izzatullayeva V."/>
            <person name="Mammadov A."/>
            <person name="Mammadov A."/>
            <person name="Sharifova S."/>
            <person name="Ojaghi J."/>
            <person name="Eynullazada K."/>
            <person name="Bayramov B."/>
            <person name="Abdulazimova A."/>
            <person name="Shahmuradov I."/>
        </authorList>
    </citation>
    <scope>NUCLEOTIDE SEQUENCE [LARGE SCALE GENOMIC DNA]</scope>
    <source>
        <strain evidence="2">cv. AG2017</strain>
        <tissue evidence="1">Leaf</tissue>
    </source>
</reference>
<dbReference type="Proteomes" id="UP000233551">
    <property type="component" value="Unassembled WGS sequence"/>
</dbReference>
<evidence type="ECO:0000313" key="2">
    <source>
        <dbReference type="Proteomes" id="UP000233551"/>
    </source>
</evidence>
<comment type="caution">
    <text evidence="1">The sequence shown here is derived from an EMBL/GenBank/DDBJ whole genome shotgun (WGS) entry which is preliminary data.</text>
</comment>
<accession>A0A2I0KZ40</accession>
<protein>
    <submittedName>
        <fullName evidence="1">Uncharacterized protein</fullName>
    </submittedName>
</protein>
<keyword evidence="2" id="KW-1185">Reference proteome</keyword>
<gene>
    <name evidence="1" type="ORF">CRG98_005987</name>
</gene>
<sequence length="91" mass="10322">MAMTSKGMLEYIRQVLQQATTRTWSLPVATSDSSWVVTAKIKKVGMTQRRTIRCCRRSSYPCSRQRNRNFSSSRYSPLGPLCPFIPAQSSS</sequence>
<organism evidence="1 2">
    <name type="scientific">Punica granatum</name>
    <name type="common">Pomegranate</name>
    <dbReference type="NCBI Taxonomy" id="22663"/>
    <lineage>
        <taxon>Eukaryota</taxon>
        <taxon>Viridiplantae</taxon>
        <taxon>Streptophyta</taxon>
        <taxon>Embryophyta</taxon>
        <taxon>Tracheophyta</taxon>
        <taxon>Spermatophyta</taxon>
        <taxon>Magnoliopsida</taxon>
        <taxon>eudicotyledons</taxon>
        <taxon>Gunneridae</taxon>
        <taxon>Pentapetalae</taxon>
        <taxon>rosids</taxon>
        <taxon>malvids</taxon>
        <taxon>Myrtales</taxon>
        <taxon>Lythraceae</taxon>
        <taxon>Punica</taxon>
    </lineage>
</organism>
<evidence type="ECO:0000313" key="1">
    <source>
        <dbReference type="EMBL" id="PKI73613.1"/>
    </source>
</evidence>
<proteinExistence type="predicted"/>
<dbReference type="EMBL" id="PGOL01000269">
    <property type="protein sequence ID" value="PKI73613.1"/>
    <property type="molecule type" value="Genomic_DNA"/>
</dbReference>
<name>A0A2I0KZ40_PUNGR</name>